<dbReference type="InterPro" id="IPR049012">
    <property type="entry name" value="Mutator_transp_dom"/>
</dbReference>
<dbReference type="Pfam" id="PF20700">
    <property type="entry name" value="Mutator"/>
    <property type="match status" value="1"/>
</dbReference>
<gene>
    <name evidence="2" type="ORF">PR048_020060</name>
</gene>
<comment type="caution">
    <text evidence="2">The sequence shown here is derived from an EMBL/GenBank/DDBJ whole genome shotgun (WGS) entry which is preliminary data.</text>
</comment>
<reference evidence="2 3" key="1">
    <citation type="submission" date="2023-02" db="EMBL/GenBank/DDBJ databases">
        <title>LHISI_Scaffold_Assembly.</title>
        <authorList>
            <person name="Stuart O.P."/>
            <person name="Cleave R."/>
            <person name="Magrath M.J.L."/>
            <person name="Mikheyev A.S."/>
        </authorList>
    </citation>
    <scope>NUCLEOTIDE SEQUENCE [LARGE SCALE GENOMIC DNA]</scope>
    <source>
        <strain evidence="2">Daus_M_001</strain>
        <tissue evidence="2">Leg muscle</tissue>
    </source>
</reference>
<organism evidence="2 3">
    <name type="scientific">Dryococelus australis</name>
    <dbReference type="NCBI Taxonomy" id="614101"/>
    <lineage>
        <taxon>Eukaryota</taxon>
        <taxon>Metazoa</taxon>
        <taxon>Ecdysozoa</taxon>
        <taxon>Arthropoda</taxon>
        <taxon>Hexapoda</taxon>
        <taxon>Insecta</taxon>
        <taxon>Pterygota</taxon>
        <taxon>Neoptera</taxon>
        <taxon>Polyneoptera</taxon>
        <taxon>Phasmatodea</taxon>
        <taxon>Verophasmatodea</taxon>
        <taxon>Anareolatae</taxon>
        <taxon>Phasmatidae</taxon>
        <taxon>Eurycanthinae</taxon>
        <taxon>Dryococelus</taxon>
    </lineage>
</organism>
<evidence type="ECO:0000259" key="1">
    <source>
        <dbReference type="Pfam" id="PF20700"/>
    </source>
</evidence>
<feature type="domain" description="Mutator-like transposase" evidence="1">
    <location>
        <begin position="2"/>
        <end position="127"/>
    </location>
</feature>
<proteinExistence type="predicted"/>
<sequence>MCNITSTVRIEPPVQEADSSNVNASAVSGMIATGVGYSQLEEICEALNITRISRDTWDAYHDQVSEAIHATAWELMTEAAKEEATLAKEFGDVDKEGCPLITVVTDGAWAKRSYKTKYDSLSGVDTIVDGFVQSMKTLGLKYNKLIRDGDSSVHRTLFDAMPCGPDMQLKEAGIWQKLLIPVQRVASHATGLILDVDENICENFNSVAAKTAGGKRVNFALRYAYQTRCEADVVSINSKNKRKGSATQSYSADLDYGPDAYRIEEDISEKDYEEKNFLSQLLQEDRRNY</sequence>
<dbReference type="Proteomes" id="UP001159363">
    <property type="component" value="Chromosome 6"/>
</dbReference>
<name>A0ABQ9H578_9NEOP</name>
<keyword evidence="3" id="KW-1185">Reference proteome</keyword>
<evidence type="ECO:0000313" key="3">
    <source>
        <dbReference type="Proteomes" id="UP001159363"/>
    </source>
</evidence>
<protein>
    <recommendedName>
        <fullName evidence="1">Mutator-like transposase domain-containing protein</fullName>
    </recommendedName>
</protein>
<dbReference type="EMBL" id="JARBHB010000007">
    <property type="protein sequence ID" value="KAJ8879452.1"/>
    <property type="molecule type" value="Genomic_DNA"/>
</dbReference>
<evidence type="ECO:0000313" key="2">
    <source>
        <dbReference type="EMBL" id="KAJ8879452.1"/>
    </source>
</evidence>
<accession>A0ABQ9H578</accession>